<evidence type="ECO:0000259" key="5">
    <source>
        <dbReference type="PROSITE" id="PS51755"/>
    </source>
</evidence>
<dbReference type="Gene3D" id="1.10.10.10">
    <property type="entry name" value="Winged helix-like DNA-binding domain superfamily/Winged helix DNA-binding domain"/>
    <property type="match status" value="1"/>
</dbReference>
<feature type="transmembrane region" description="Helical" evidence="4">
    <location>
        <begin position="142"/>
        <end position="161"/>
    </location>
</feature>
<evidence type="ECO:0000256" key="3">
    <source>
        <dbReference type="PROSITE-ProRule" id="PRU01091"/>
    </source>
</evidence>
<dbReference type="Proteomes" id="UP000032568">
    <property type="component" value="Chromosome pTact"/>
</dbReference>
<feature type="DNA-binding region" description="OmpR/PhoB-type" evidence="3">
    <location>
        <begin position="5"/>
        <end position="106"/>
    </location>
</feature>
<dbReference type="CDD" id="cd00383">
    <property type="entry name" value="trans_reg_C"/>
    <property type="match status" value="1"/>
</dbReference>
<dbReference type="KEGG" id="tact:SG35_029555"/>
<dbReference type="SUPFAM" id="SSF82171">
    <property type="entry name" value="DPP6 N-terminal domain-like"/>
    <property type="match status" value="1"/>
</dbReference>
<dbReference type="RefSeq" id="WP_044832347.1">
    <property type="nucleotide sequence ID" value="NZ_CP059736.1"/>
</dbReference>
<dbReference type="AlphaFoldDB" id="A0AAE9YX78"/>
<dbReference type="PROSITE" id="PS51755">
    <property type="entry name" value="OMPR_PHOB"/>
    <property type="match status" value="1"/>
</dbReference>
<dbReference type="Pfam" id="PF07676">
    <property type="entry name" value="PD40"/>
    <property type="match status" value="2"/>
</dbReference>
<dbReference type="Pfam" id="PF00486">
    <property type="entry name" value="Trans_reg_C"/>
    <property type="match status" value="1"/>
</dbReference>
<dbReference type="SMART" id="SM00862">
    <property type="entry name" value="Trans_reg_C"/>
    <property type="match status" value="1"/>
</dbReference>
<evidence type="ECO:0000313" key="7">
    <source>
        <dbReference type="Proteomes" id="UP000032568"/>
    </source>
</evidence>
<keyword evidence="4" id="KW-0472">Membrane</keyword>
<evidence type="ECO:0000256" key="4">
    <source>
        <dbReference type="SAM" id="Phobius"/>
    </source>
</evidence>
<reference evidence="6 7" key="1">
    <citation type="journal article" date="2015" name="Genome Announc.">
        <title>Draft Genome Sequences of Marine Isolates of Thalassomonas viridans and Thalassomonas actiniarum.</title>
        <authorList>
            <person name="Olonade I."/>
            <person name="van Zyl L.J."/>
            <person name="Trindade M."/>
        </authorList>
    </citation>
    <scope>NUCLEOTIDE SEQUENCE [LARGE SCALE GENOMIC DNA]</scope>
    <source>
        <strain evidence="6 7">A5K-106</strain>
    </source>
</reference>
<reference evidence="6 7" key="2">
    <citation type="journal article" date="2022" name="Mar. Drugs">
        <title>Bioassay-Guided Fractionation Leads to the Detection of Cholic Acid Generated by the Rare Thalassomonas sp.</title>
        <authorList>
            <person name="Pheiffer F."/>
            <person name="Schneider Y.K."/>
            <person name="Hansen E.H."/>
            <person name="Andersen J.H."/>
            <person name="Isaksson J."/>
            <person name="Busche T."/>
            <person name="R C."/>
            <person name="Kalinowski J."/>
            <person name="Zyl L.V."/>
            <person name="Trindade M."/>
        </authorList>
    </citation>
    <scope>NUCLEOTIDE SEQUENCE [LARGE SCALE GENOMIC DNA]</scope>
    <source>
        <strain evidence="6 7">A5K-106</strain>
    </source>
</reference>
<keyword evidence="2 3" id="KW-0238">DNA-binding</keyword>
<evidence type="ECO:0000256" key="2">
    <source>
        <dbReference type="ARBA" id="ARBA00023125"/>
    </source>
</evidence>
<dbReference type="InterPro" id="IPR036388">
    <property type="entry name" value="WH-like_DNA-bd_sf"/>
</dbReference>
<dbReference type="InterPro" id="IPR016032">
    <property type="entry name" value="Sig_transdc_resp-reg_C-effctor"/>
</dbReference>
<dbReference type="SUPFAM" id="SSF69304">
    <property type="entry name" value="Tricorn protease N-terminal domain"/>
    <property type="match status" value="1"/>
</dbReference>
<dbReference type="GO" id="GO:0006355">
    <property type="term" value="P:regulation of DNA-templated transcription"/>
    <property type="evidence" value="ECO:0007669"/>
    <property type="project" value="InterPro"/>
</dbReference>
<keyword evidence="7" id="KW-1185">Reference proteome</keyword>
<dbReference type="PANTHER" id="PTHR36842:SF1">
    <property type="entry name" value="PROTEIN TOLB"/>
    <property type="match status" value="1"/>
</dbReference>
<gene>
    <name evidence="6" type="ORF">SG35_029555</name>
</gene>
<keyword evidence="4" id="KW-0812">Transmembrane</keyword>
<organism evidence="6 7">
    <name type="scientific">Thalassomonas actiniarum</name>
    <dbReference type="NCBI Taxonomy" id="485447"/>
    <lineage>
        <taxon>Bacteria</taxon>
        <taxon>Pseudomonadati</taxon>
        <taxon>Pseudomonadota</taxon>
        <taxon>Gammaproteobacteria</taxon>
        <taxon>Alteromonadales</taxon>
        <taxon>Colwelliaceae</taxon>
        <taxon>Thalassomonas</taxon>
    </lineage>
</organism>
<dbReference type="GO" id="GO:0000160">
    <property type="term" value="P:phosphorelay signal transduction system"/>
    <property type="evidence" value="ECO:0007669"/>
    <property type="project" value="InterPro"/>
</dbReference>
<proteinExistence type="inferred from homology"/>
<keyword evidence="4" id="KW-1133">Transmembrane helix</keyword>
<feature type="domain" description="OmpR/PhoB-type" evidence="5">
    <location>
        <begin position="5"/>
        <end position="106"/>
    </location>
</feature>
<dbReference type="SUPFAM" id="SSF46894">
    <property type="entry name" value="C-terminal effector domain of the bipartite response regulators"/>
    <property type="match status" value="1"/>
</dbReference>
<evidence type="ECO:0000256" key="1">
    <source>
        <dbReference type="ARBA" id="ARBA00009820"/>
    </source>
</evidence>
<dbReference type="PANTHER" id="PTHR36842">
    <property type="entry name" value="PROTEIN TOLB HOMOLOG"/>
    <property type="match status" value="1"/>
</dbReference>
<name>A0AAE9YX78_9GAMM</name>
<protein>
    <submittedName>
        <fullName evidence="6">PD40 domain-containing protein</fullName>
    </submittedName>
</protein>
<dbReference type="InterPro" id="IPR001867">
    <property type="entry name" value="OmpR/PhoB-type_DNA-bd"/>
</dbReference>
<dbReference type="Gene3D" id="2.120.10.30">
    <property type="entry name" value="TolB, C-terminal domain"/>
    <property type="match status" value="2"/>
</dbReference>
<dbReference type="InterPro" id="IPR011659">
    <property type="entry name" value="WD40"/>
</dbReference>
<sequence length="731" mass="83839">MLLDEECFSIGRIKVLPQQDTLICGDKTITIQSMTTRLLCYMAEQPDKVISREDLKTHIWNNTSTTAHTISQHIYLLRQALNSLDPDSQYILTVTGKQASGYRMLAQLTLAGQGEKPAKKRPGLSSRAGKFIGQSSLFTRNILISGILLLTCSLVFIYSIYPITWTHSLLPQQVTFIEGRERNAAVSPDGSLIAYSHKDPNSPFWTIRLQQLEGEQQVVSLTPNPAIAMSTADKAVAKLGHHVYEDFPVFTPDGKGVSFLRFHRGNKAFYHIEINPDKLTFGPETKLLDIDEFDDMARIAWIDQDNFVYSSHMGEDTTPYKLYKYNTRTRKTIQLTSPPLYGRGDYLFDVSPDGKNIAIIRKKVGGYFLYFYDLTLDKLTEIANIGQRQRNNITWLDNKAVLYLNDLGYLTRYRLDTEQFEPYSESKDIGYYPVKARNNRAIVMQQEWSYLSNGASIVSAINPRTQPGKNQAKAPGFFTELIPPTGHHRLATWAGDERVVYSRLNPNKSQEIRLLSKQENRLLLYFDQEVTWPPQISVRPDSNEALINADNSCFLIDIATQQVSQLCPDGINPKYASWSKDGQWLYFSLSKNDQWPLMRMGRMGFPIERFGPENVAIAKEGWDGKLYFRPKKSIDIYQYDPETDSSSLLIDRQLMLGFFTNNDFQVTREGIYYSDRVDEESNLYFYEFASQSRQFVMARPSNYENFSINDDETTIYFSRPGDSESHLFRIQ</sequence>
<dbReference type="GO" id="GO:0003677">
    <property type="term" value="F:DNA binding"/>
    <property type="evidence" value="ECO:0007669"/>
    <property type="project" value="UniProtKB-UniRule"/>
</dbReference>
<dbReference type="InterPro" id="IPR011042">
    <property type="entry name" value="6-blade_b-propeller_TolB-like"/>
</dbReference>
<evidence type="ECO:0000313" key="6">
    <source>
        <dbReference type="EMBL" id="WDE02553.1"/>
    </source>
</evidence>
<dbReference type="EMBL" id="CP059736">
    <property type="protein sequence ID" value="WDE02553.1"/>
    <property type="molecule type" value="Genomic_DNA"/>
</dbReference>
<accession>A0AAE9YX78</accession>
<comment type="similarity">
    <text evidence="1">Belongs to the TolB family.</text>
</comment>